<evidence type="ECO:0000256" key="3">
    <source>
        <dbReference type="ARBA" id="ARBA00040298"/>
    </source>
</evidence>
<name>A0A3E2MSH6_MYCMR</name>
<dbReference type="PANTHER" id="PTHR10668:SF103">
    <property type="entry name" value="PYRIDINE NUCLEOTIDE-DISULFIDE OXIDOREDUCTASE DOMAIN-CONTAINING PROTEIN 2"/>
    <property type="match status" value="1"/>
</dbReference>
<organism evidence="5 6">
    <name type="scientific">Mycobacterium marinum</name>
    <dbReference type="NCBI Taxonomy" id="1781"/>
    <lineage>
        <taxon>Bacteria</taxon>
        <taxon>Bacillati</taxon>
        <taxon>Actinomycetota</taxon>
        <taxon>Actinomycetes</taxon>
        <taxon>Mycobacteriales</taxon>
        <taxon>Mycobacteriaceae</taxon>
        <taxon>Mycobacterium</taxon>
        <taxon>Mycobacterium ulcerans group</taxon>
    </lineage>
</organism>
<evidence type="ECO:0000259" key="4">
    <source>
        <dbReference type="Pfam" id="PF01593"/>
    </source>
</evidence>
<dbReference type="AlphaFoldDB" id="A0A3E2MSH6"/>
<dbReference type="GO" id="GO:0005829">
    <property type="term" value="C:cytosol"/>
    <property type="evidence" value="ECO:0007669"/>
    <property type="project" value="TreeGrafter"/>
</dbReference>
<dbReference type="PANTHER" id="PTHR10668">
    <property type="entry name" value="PHYTOENE DEHYDROGENASE"/>
    <property type="match status" value="1"/>
</dbReference>
<feature type="domain" description="Amine oxidase" evidence="4">
    <location>
        <begin position="15"/>
        <end position="361"/>
    </location>
</feature>
<gene>
    <name evidence="5" type="primary">pao_2</name>
    <name evidence="5" type="ORF">DAVIS_03831</name>
</gene>
<evidence type="ECO:0000313" key="5">
    <source>
        <dbReference type="EMBL" id="RFZ37612.1"/>
    </source>
</evidence>
<comment type="caution">
    <text evidence="5">The sequence shown here is derived from an EMBL/GenBank/DDBJ whole genome shotgun (WGS) entry which is preliminary data.</text>
</comment>
<evidence type="ECO:0000256" key="1">
    <source>
        <dbReference type="ARBA" id="ARBA00037217"/>
    </source>
</evidence>
<comment type="subunit">
    <text evidence="2">Interacts with COX5B; this interaction may contribute to localize PYROXD2 to the inner face of the inner mitochondrial membrane.</text>
</comment>
<evidence type="ECO:0000256" key="2">
    <source>
        <dbReference type="ARBA" id="ARBA00038825"/>
    </source>
</evidence>
<dbReference type="Pfam" id="PF01593">
    <property type="entry name" value="Amino_oxidase"/>
    <property type="match status" value="1"/>
</dbReference>
<sequence>MTDYDAIVVGAGHNGLTAAAVLQRAGLRTLCMEANTYAGGMAATVELIDGFHFEIAGSVQFPTASQISKALGLDTLPTVAPEVMSTNIGESGEEAMIFYQISKALGLDTLPTVAPEVMSTNIGESGEEAMIFYRDPLQLISHLGEKHGSAAVTGMAELIGWSQGPARALGRFEVRTPPRTLDEMYACATNQAERRAIHEMLFGSAMDVIDRFLPDKEKHAVMRGMLAFLAVNSTYRGPFTPGSAACLAFALAVPDDSTAMMTKLRGGIGALTDHLRELFASAGGEIRFRSKVVEIVVDQGAVSGVRLPDGSVIGTPVVVSNLAPDVTLAKLVGPEHVPADLLARLAGRDHRASFVQIHFALDALPEFAPPYELLNEPGMQQSVGIFGTPEEQQQQWETCRRGIVPENPSMGMQIPSVHDSGLAPPGKHAASAYAYAFPVEVDRDQHGHLKRIMAQRVIDKITRFAPNFKDIVIRYITFAPYHMQTMFGAPSGDFCHGLLHPDLMGPNRPGPRGFLDFPIPIDGLYLGGAGCHGGPGITFIPGYNAAYQVLEDVATRQTSG</sequence>
<dbReference type="Gene3D" id="3.50.50.60">
    <property type="entry name" value="FAD/NAD(P)-binding domain"/>
    <property type="match status" value="2"/>
</dbReference>
<dbReference type="SUPFAM" id="SSF51905">
    <property type="entry name" value="FAD/NAD(P)-binding domain"/>
    <property type="match status" value="1"/>
</dbReference>
<proteinExistence type="predicted"/>
<comment type="function">
    <text evidence="1">Probable oxidoreductase that may play a role as regulator of mitochondrial function.</text>
</comment>
<accession>A0A3E2MSH6</accession>
<dbReference type="EMBL" id="PEDF01000121">
    <property type="protein sequence ID" value="RFZ37612.1"/>
    <property type="molecule type" value="Genomic_DNA"/>
</dbReference>
<dbReference type="Gene3D" id="3.90.660.50">
    <property type="match status" value="1"/>
</dbReference>
<protein>
    <recommendedName>
        <fullName evidence="3">Pyridine nucleotide-disulfide oxidoreductase domain-containing protein 2</fullName>
    </recommendedName>
</protein>
<reference evidence="5 6" key="1">
    <citation type="journal article" date="2018" name="Sci. Rep.">
        <title>Extensive genomic diversity among Mycobacterium marinum strains revealed by whole genome sequencing.</title>
        <authorList>
            <person name="Das S."/>
            <person name="Pettersson B.M."/>
            <person name="Behra P.R."/>
            <person name="Mallick A."/>
            <person name="Cheramie M."/>
            <person name="Ramesh M."/>
            <person name="Shirreff L."/>
            <person name="DuCote T."/>
            <person name="Dasgupta S."/>
            <person name="Ennis D.G."/>
            <person name="Kirsebom L.A."/>
        </authorList>
    </citation>
    <scope>NUCLEOTIDE SEQUENCE [LARGE SCALE GENOMIC DNA]</scope>
    <source>
        <strain evidence="5 6">Davis1</strain>
    </source>
</reference>
<evidence type="ECO:0000313" key="6">
    <source>
        <dbReference type="Proteomes" id="UP000257451"/>
    </source>
</evidence>
<dbReference type="GO" id="GO:0016491">
    <property type="term" value="F:oxidoreductase activity"/>
    <property type="evidence" value="ECO:0007669"/>
    <property type="project" value="UniProtKB-KW"/>
</dbReference>
<dbReference type="RefSeq" id="WP_117432843.1">
    <property type="nucleotide sequence ID" value="NZ_PEDF01000121.1"/>
</dbReference>
<dbReference type="Proteomes" id="UP000257451">
    <property type="component" value="Unassembled WGS sequence"/>
</dbReference>
<dbReference type="InterPro" id="IPR002937">
    <property type="entry name" value="Amino_oxidase"/>
</dbReference>
<keyword evidence="5" id="KW-0560">Oxidoreductase</keyword>
<dbReference type="InterPro" id="IPR036188">
    <property type="entry name" value="FAD/NAD-bd_sf"/>
</dbReference>